<dbReference type="Proteomes" id="UP000177281">
    <property type="component" value="Unassembled WGS sequence"/>
</dbReference>
<evidence type="ECO:0000259" key="2">
    <source>
        <dbReference type="Pfam" id="PF00534"/>
    </source>
</evidence>
<evidence type="ECO:0008006" key="6">
    <source>
        <dbReference type="Google" id="ProtNLM"/>
    </source>
</evidence>
<feature type="domain" description="Glycosyltransferase subfamily 4-like N-terminal" evidence="3">
    <location>
        <begin position="16"/>
        <end position="168"/>
    </location>
</feature>
<accession>A0A1F5PXK6</accession>
<proteinExistence type="predicted"/>
<comment type="caution">
    <text evidence="4">The sequence shown here is derived from an EMBL/GenBank/DDBJ whole genome shotgun (WGS) entry which is preliminary data.</text>
</comment>
<evidence type="ECO:0000256" key="1">
    <source>
        <dbReference type="ARBA" id="ARBA00022679"/>
    </source>
</evidence>
<dbReference type="EMBL" id="MFFB01000012">
    <property type="protein sequence ID" value="OGE94668.1"/>
    <property type="molecule type" value="Genomic_DNA"/>
</dbReference>
<keyword evidence="1" id="KW-0808">Transferase</keyword>
<evidence type="ECO:0000259" key="3">
    <source>
        <dbReference type="Pfam" id="PF13439"/>
    </source>
</evidence>
<dbReference type="GO" id="GO:0016757">
    <property type="term" value="F:glycosyltransferase activity"/>
    <property type="evidence" value="ECO:0007669"/>
    <property type="project" value="InterPro"/>
</dbReference>
<reference evidence="4 5" key="1">
    <citation type="journal article" date="2016" name="Nat. Commun.">
        <title>Thousands of microbial genomes shed light on interconnected biogeochemical processes in an aquifer system.</title>
        <authorList>
            <person name="Anantharaman K."/>
            <person name="Brown C.T."/>
            <person name="Hug L.A."/>
            <person name="Sharon I."/>
            <person name="Castelle C.J."/>
            <person name="Probst A.J."/>
            <person name="Thomas B.C."/>
            <person name="Singh A."/>
            <person name="Wilkins M.J."/>
            <person name="Karaoz U."/>
            <person name="Brodie E.L."/>
            <person name="Williams K.H."/>
            <person name="Hubbard S.S."/>
            <person name="Banfield J.F."/>
        </authorList>
    </citation>
    <scope>NUCLEOTIDE SEQUENCE [LARGE SCALE GENOMIC DNA]</scope>
</reference>
<dbReference type="CDD" id="cd03809">
    <property type="entry name" value="GT4_MtfB-like"/>
    <property type="match status" value="1"/>
</dbReference>
<protein>
    <recommendedName>
        <fullName evidence="6">Glycosyl transferase family 1 domain-containing protein</fullName>
    </recommendedName>
</protein>
<sequence>MKIGLEAERANLPNPTGVERYAAELIKHLALIDRQNGYVLYFRTKPQPWFYDLPKNFRLRVIPFPKFWTQIRLSWEMITHPVDVLVILASVLPLWHPKNSIFTTHDVAYEMFPQAFTRFMRNYLVWSTRFAVKHARKIFAVSESTKQDLIKIYQTNPDKIVVTHLGFDNKKFHPRSYQEVQAVLDKYNLVYQKYVLFVGTIQPRKNIIRLVEAFQKLKRQNHIEEKLAIVGGRGWLWEPIVKKIKMAGLDGSIKYYDYIPEEDISFIYAGAKLLTLPALYEGFGLPPLEAMASGVPVVVSNVSSMPEAVGEAGVLVDPNSTDSIAEGLLKVLTNQNVRNQMIQQGLEQARKFTWENTARKTLEVVESLKE</sequence>
<dbReference type="Pfam" id="PF00534">
    <property type="entry name" value="Glycos_transf_1"/>
    <property type="match status" value="1"/>
</dbReference>
<dbReference type="PANTHER" id="PTHR46401">
    <property type="entry name" value="GLYCOSYLTRANSFERASE WBBK-RELATED"/>
    <property type="match status" value="1"/>
</dbReference>
<dbReference type="SUPFAM" id="SSF53756">
    <property type="entry name" value="UDP-Glycosyltransferase/glycogen phosphorylase"/>
    <property type="match status" value="1"/>
</dbReference>
<dbReference type="GO" id="GO:0009103">
    <property type="term" value="P:lipopolysaccharide biosynthetic process"/>
    <property type="evidence" value="ECO:0007669"/>
    <property type="project" value="TreeGrafter"/>
</dbReference>
<dbReference type="InterPro" id="IPR028098">
    <property type="entry name" value="Glyco_trans_4-like_N"/>
</dbReference>
<organism evidence="4 5">
    <name type="scientific">Candidatus Doudnabacteria bacterium RIFCSPLOWO2_01_FULL_44_21</name>
    <dbReference type="NCBI Taxonomy" id="1817841"/>
    <lineage>
        <taxon>Bacteria</taxon>
        <taxon>Candidatus Doudnaibacteriota</taxon>
    </lineage>
</organism>
<dbReference type="Pfam" id="PF13439">
    <property type="entry name" value="Glyco_transf_4"/>
    <property type="match status" value="1"/>
</dbReference>
<dbReference type="InterPro" id="IPR001296">
    <property type="entry name" value="Glyco_trans_1"/>
</dbReference>
<dbReference type="AlphaFoldDB" id="A0A1F5PXK6"/>
<name>A0A1F5PXK6_9BACT</name>
<dbReference type="Gene3D" id="3.40.50.2000">
    <property type="entry name" value="Glycogen Phosphorylase B"/>
    <property type="match status" value="2"/>
</dbReference>
<dbReference type="PANTHER" id="PTHR46401:SF2">
    <property type="entry name" value="GLYCOSYLTRANSFERASE WBBK-RELATED"/>
    <property type="match status" value="1"/>
</dbReference>
<dbReference type="FunFam" id="3.40.50.2000:FF:000119">
    <property type="entry name" value="Glycosyl transferase group 1"/>
    <property type="match status" value="1"/>
</dbReference>
<dbReference type="STRING" id="1817841.A3B10_00760"/>
<evidence type="ECO:0000313" key="5">
    <source>
        <dbReference type="Proteomes" id="UP000177281"/>
    </source>
</evidence>
<gene>
    <name evidence="4" type="ORF">A3B10_00760</name>
</gene>
<evidence type="ECO:0000313" key="4">
    <source>
        <dbReference type="EMBL" id="OGE94668.1"/>
    </source>
</evidence>
<feature type="domain" description="Glycosyl transferase family 1" evidence="2">
    <location>
        <begin position="192"/>
        <end position="345"/>
    </location>
</feature>